<comment type="subcellular location">
    <subcellularLocation>
        <location evidence="1">Endoplasmic reticulum membrane</location>
        <topology evidence="1">Single-pass type I membrane protein</topology>
    </subcellularLocation>
</comment>
<evidence type="ECO:0000256" key="2">
    <source>
        <dbReference type="ARBA" id="ARBA00007904"/>
    </source>
</evidence>
<dbReference type="InterPro" id="IPR026895">
    <property type="entry name" value="EMC1"/>
</dbReference>
<dbReference type="Proteomes" id="UP000094285">
    <property type="component" value="Unassembled WGS sequence"/>
</dbReference>
<feature type="non-terminal residue" evidence="12">
    <location>
        <position position="861"/>
    </location>
</feature>
<protein>
    <recommendedName>
        <fullName evidence="4">ER membrane protein complex subunit 1</fullName>
    </recommendedName>
</protein>
<dbReference type="PANTHER" id="PTHR21573:SF0">
    <property type="entry name" value="ER MEMBRANE PROTEIN COMPLEX SUBUNIT 1"/>
    <property type="match status" value="1"/>
</dbReference>
<dbReference type="GO" id="GO:0034975">
    <property type="term" value="P:protein folding in endoplasmic reticulum"/>
    <property type="evidence" value="ECO:0007669"/>
    <property type="project" value="TreeGrafter"/>
</dbReference>
<evidence type="ECO:0000256" key="9">
    <source>
        <dbReference type="ARBA" id="ARBA00023136"/>
    </source>
</evidence>
<dbReference type="SUPFAM" id="SSF50998">
    <property type="entry name" value="Quinoprotein alcohol dehydrogenase-like"/>
    <property type="match status" value="1"/>
</dbReference>
<dbReference type="InterPro" id="IPR011047">
    <property type="entry name" value="Quinoprotein_ADH-like_sf"/>
</dbReference>
<dbReference type="AlphaFoldDB" id="A0A1E4SQ69"/>
<evidence type="ECO:0000256" key="10">
    <source>
        <dbReference type="ARBA" id="ARBA00023180"/>
    </source>
</evidence>
<dbReference type="STRING" id="984487.A0A1E4SQ69"/>
<dbReference type="RefSeq" id="XP_020066783.1">
    <property type="nucleotide sequence ID" value="XM_020208682.1"/>
</dbReference>
<sequence>LALVSVAWALSLESTFLKERLNYLYPHLDQVDVIDHNSLVGFANDQLLNIRLSDTTAVQWAVLLHDLQGTGFENYHLTNDKSLVYLYSHLSNVLYVFHTQTGVLRRSVKLEASPVQLENFFNRGVLVVDHSGALQYIDNSNGDVVSVDISSKLSSFHFQQIDGYGYVAAHKLFKLSPQLDVHSEIPLPFSDIKEFKDDLLLSTSNELYRLQNDKLVKIDGSATDVSIINANYFIKTPVSAYIEFYNIDDDGNVKLSYKLDTPSFLNAELKQYSLGDFLVVNKMDYTKEVYDLTDFLLINDPQSIKHVRTASRTKFESDYITSDDSGNLLLVSLTAATGSKFDLSNGALLQSFAPPSQFVSGLSKYYMFDKPASKVFQNKAHHILEDKRSFVFVEIIKRYVRHLSEFGRYVTSSSKELNFVESNDGLDKLIVFFDDSKSELVAIDSQSGIPAWISPIPGQFTDLVEIDGNLLVLQEHQLFTVALADGNILSIEELKHDFTGLSKTNSTLILKSNLQFEVHHSYPATEDIYLIRSNHFKVNGEKISGGSQSIKTWEFKRTHELILEAITRPQDTKTSSIGISLADKSVLYKYLYPNLVSIITRNQELDNLKLYILDGITGNLLFTHEHDSNEVVDDSSINIIMDDNWVIYSYFIKSPQVEQRIQVIDLFDTDKSIKQNDDIKSSFGFNTTVGSISRKSFIYPERIVKLGSTQSSHGITLKSILAVTELGALVEIPKNILNSRRIDDRPLTAEDYQNDYGMIPYAPVIQRDDKAVLNHKHKLVADKEGAILVRPTDFESTSVVCYYNKYNQFCSYVQPSLSFDFLSKGFAKVKLIGTIAVLLAIHLISKPIVTRRKLSDHWVDK</sequence>
<dbReference type="EMBL" id="KV453909">
    <property type="protein sequence ID" value="ODV81661.1"/>
    <property type="molecule type" value="Genomic_DNA"/>
</dbReference>
<name>A0A1E4SQ69_9ASCO</name>
<evidence type="ECO:0000256" key="1">
    <source>
        <dbReference type="ARBA" id="ARBA00004115"/>
    </source>
</evidence>
<comment type="subunit">
    <text evidence="3">Component of the ER membrane protein complex (EMC).</text>
</comment>
<proteinExistence type="inferred from homology"/>
<evidence type="ECO:0000256" key="6">
    <source>
        <dbReference type="ARBA" id="ARBA00022729"/>
    </source>
</evidence>
<keyword evidence="9" id="KW-0472">Membrane</keyword>
<keyword evidence="7" id="KW-0256">Endoplasmic reticulum</keyword>
<dbReference type="GeneID" id="30982819"/>
<dbReference type="PANTHER" id="PTHR21573">
    <property type="entry name" value="ER MEMBRANE PROTEIN COMPLEX SUBUNIT 1"/>
    <property type="match status" value="1"/>
</dbReference>
<dbReference type="Pfam" id="PF07774">
    <property type="entry name" value="EMC1_C"/>
    <property type="match status" value="1"/>
</dbReference>
<keyword evidence="8" id="KW-1133">Transmembrane helix</keyword>
<dbReference type="GO" id="GO:0072546">
    <property type="term" value="C:EMC complex"/>
    <property type="evidence" value="ECO:0007669"/>
    <property type="project" value="InterPro"/>
</dbReference>
<keyword evidence="6" id="KW-0732">Signal</keyword>
<feature type="non-terminal residue" evidence="12">
    <location>
        <position position="1"/>
    </location>
</feature>
<evidence type="ECO:0000259" key="11">
    <source>
        <dbReference type="Pfam" id="PF07774"/>
    </source>
</evidence>
<organism evidence="12 13">
    <name type="scientific">Suhomyces tanzawaensis NRRL Y-17324</name>
    <dbReference type="NCBI Taxonomy" id="984487"/>
    <lineage>
        <taxon>Eukaryota</taxon>
        <taxon>Fungi</taxon>
        <taxon>Dikarya</taxon>
        <taxon>Ascomycota</taxon>
        <taxon>Saccharomycotina</taxon>
        <taxon>Pichiomycetes</taxon>
        <taxon>Debaryomycetaceae</taxon>
        <taxon>Suhomyces</taxon>
    </lineage>
</organism>
<evidence type="ECO:0000313" key="12">
    <source>
        <dbReference type="EMBL" id="ODV81661.1"/>
    </source>
</evidence>
<evidence type="ECO:0000256" key="7">
    <source>
        <dbReference type="ARBA" id="ARBA00022824"/>
    </source>
</evidence>
<evidence type="ECO:0000256" key="3">
    <source>
        <dbReference type="ARBA" id="ARBA00011276"/>
    </source>
</evidence>
<reference evidence="13" key="1">
    <citation type="submission" date="2016-05" db="EMBL/GenBank/DDBJ databases">
        <title>Comparative genomics of biotechnologically important yeasts.</title>
        <authorList>
            <consortium name="DOE Joint Genome Institute"/>
            <person name="Riley R."/>
            <person name="Haridas S."/>
            <person name="Wolfe K.H."/>
            <person name="Lopes M.R."/>
            <person name="Hittinger C.T."/>
            <person name="Goker M."/>
            <person name="Salamov A."/>
            <person name="Wisecaver J."/>
            <person name="Long T.M."/>
            <person name="Aerts A.L."/>
            <person name="Barry K."/>
            <person name="Choi C."/>
            <person name="Clum A."/>
            <person name="Coughlan A.Y."/>
            <person name="Deshpande S."/>
            <person name="Douglass A.P."/>
            <person name="Hanson S.J."/>
            <person name="Klenk H.-P."/>
            <person name="Labutti K."/>
            <person name="Lapidus A."/>
            <person name="Lindquist E."/>
            <person name="Lipzen A."/>
            <person name="Meier-Kolthoff J.P."/>
            <person name="Ohm R.A."/>
            <person name="Otillar R.P."/>
            <person name="Pangilinan J."/>
            <person name="Peng Y."/>
            <person name="Rokas A."/>
            <person name="Rosa C.A."/>
            <person name="Scheuner C."/>
            <person name="Sibirny A.A."/>
            <person name="Slot J.C."/>
            <person name="Stielow J.B."/>
            <person name="Sun H."/>
            <person name="Kurtzman C.P."/>
            <person name="Blackwell M."/>
            <person name="Grigoriev I.V."/>
            <person name="Jeffries T.W."/>
        </authorList>
    </citation>
    <scope>NUCLEOTIDE SEQUENCE [LARGE SCALE GENOMIC DNA]</scope>
    <source>
        <strain evidence="13">NRRL Y-17324</strain>
    </source>
</reference>
<keyword evidence="10" id="KW-0325">Glycoprotein</keyword>
<evidence type="ECO:0000256" key="5">
    <source>
        <dbReference type="ARBA" id="ARBA00022692"/>
    </source>
</evidence>
<evidence type="ECO:0000256" key="4">
    <source>
        <dbReference type="ARBA" id="ARBA00020824"/>
    </source>
</evidence>
<gene>
    <name evidence="12" type="ORF">CANTADRAFT_36457</name>
</gene>
<accession>A0A1E4SQ69</accession>
<keyword evidence="5" id="KW-0812">Transmembrane</keyword>
<evidence type="ECO:0000313" key="13">
    <source>
        <dbReference type="Proteomes" id="UP000094285"/>
    </source>
</evidence>
<comment type="similarity">
    <text evidence="2">Belongs to the EMC1 family.</text>
</comment>
<evidence type="ECO:0000256" key="8">
    <source>
        <dbReference type="ARBA" id="ARBA00022989"/>
    </source>
</evidence>
<keyword evidence="13" id="KW-1185">Reference proteome</keyword>
<dbReference type="InterPro" id="IPR011678">
    <property type="entry name" value="EMC1_C"/>
</dbReference>
<dbReference type="OrthoDB" id="28092at2759"/>
<feature type="domain" description="ER membrane protein complex subunit 1 C-terminal" evidence="11">
    <location>
        <begin position="642"/>
        <end position="858"/>
    </location>
</feature>